<feature type="region of interest" description="Disordered" evidence="1">
    <location>
        <begin position="19"/>
        <end position="112"/>
    </location>
</feature>
<evidence type="ECO:0000256" key="1">
    <source>
        <dbReference type="SAM" id="MobiDB-lite"/>
    </source>
</evidence>
<dbReference type="Proteomes" id="UP001310594">
    <property type="component" value="Unassembled WGS sequence"/>
</dbReference>
<evidence type="ECO:0000313" key="3">
    <source>
        <dbReference type="Proteomes" id="UP001310594"/>
    </source>
</evidence>
<protein>
    <submittedName>
        <fullName evidence="2">Uncharacterized protein</fullName>
    </submittedName>
</protein>
<feature type="compositionally biased region" description="Basic and acidic residues" evidence="1">
    <location>
        <begin position="40"/>
        <end position="68"/>
    </location>
</feature>
<gene>
    <name evidence="2" type="ORF">LTR97_008608</name>
</gene>
<sequence length="151" mass="17137">MIAPFRWFYGDSYVRPDASAVTESEPPIATHHPKPARQPDPQRRVGTRETPERTLPRAEEDFVEDRGTSDSSESGAESVEDNSWKERGLAQEEEDTYKSHKQSSDPSGHFAFGKVIERRNDLSDISNSGVRRRFVVIYGTSEEEPTTFYAL</sequence>
<proteinExistence type="predicted"/>
<organism evidence="2 3">
    <name type="scientific">Elasticomyces elasticus</name>
    <dbReference type="NCBI Taxonomy" id="574655"/>
    <lineage>
        <taxon>Eukaryota</taxon>
        <taxon>Fungi</taxon>
        <taxon>Dikarya</taxon>
        <taxon>Ascomycota</taxon>
        <taxon>Pezizomycotina</taxon>
        <taxon>Dothideomycetes</taxon>
        <taxon>Dothideomycetidae</taxon>
        <taxon>Mycosphaerellales</taxon>
        <taxon>Teratosphaeriaceae</taxon>
        <taxon>Elasticomyces</taxon>
    </lineage>
</organism>
<reference evidence="2" key="1">
    <citation type="submission" date="2023-08" db="EMBL/GenBank/DDBJ databases">
        <title>Black Yeasts Isolated from many extreme environments.</title>
        <authorList>
            <person name="Coleine C."/>
            <person name="Stajich J.E."/>
            <person name="Selbmann L."/>
        </authorList>
    </citation>
    <scope>NUCLEOTIDE SEQUENCE</scope>
    <source>
        <strain evidence="2">CCFEE 5810</strain>
    </source>
</reference>
<comment type="caution">
    <text evidence="2">The sequence shown here is derived from an EMBL/GenBank/DDBJ whole genome shotgun (WGS) entry which is preliminary data.</text>
</comment>
<dbReference type="AlphaFoldDB" id="A0AAN7VQ96"/>
<name>A0AAN7VQ96_9PEZI</name>
<evidence type="ECO:0000313" key="2">
    <source>
        <dbReference type="EMBL" id="KAK5696188.1"/>
    </source>
</evidence>
<dbReference type="EMBL" id="JAVRQU010000013">
    <property type="protein sequence ID" value="KAK5696188.1"/>
    <property type="molecule type" value="Genomic_DNA"/>
</dbReference>
<accession>A0AAN7VQ96</accession>